<name>A0A822AMH2_9BILA</name>
<comment type="caution">
    <text evidence="1">The sequence shown here is derived from an EMBL/GenBank/DDBJ whole genome shotgun (WGS) entry which is preliminary data.</text>
</comment>
<accession>A0A822AMH2</accession>
<evidence type="ECO:0000313" key="2">
    <source>
        <dbReference type="Proteomes" id="UP000663848"/>
    </source>
</evidence>
<dbReference type="Proteomes" id="UP000663848">
    <property type="component" value="Unassembled WGS sequence"/>
</dbReference>
<reference evidence="1" key="1">
    <citation type="submission" date="2021-02" db="EMBL/GenBank/DDBJ databases">
        <authorList>
            <person name="Nowell W R."/>
        </authorList>
    </citation>
    <scope>NUCLEOTIDE SEQUENCE</scope>
</reference>
<organism evidence="1 2">
    <name type="scientific">Rotaria socialis</name>
    <dbReference type="NCBI Taxonomy" id="392032"/>
    <lineage>
        <taxon>Eukaryota</taxon>
        <taxon>Metazoa</taxon>
        <taxon>Spiralia</taxon>
        <taxon>Gnathifera</taxon>
        <taxon>Rotifera</taxon>
        <taxon>Eurotatoria</taxon>
        <taxon>Bdelloidea</taxon>
        <taxon>Philodinida</taxon>
        <taxon>Philodinidae</taxon>
        <taxon>Rotaria</taxon>
    </lineage>
</organism>
<dbReference type="EMBL" id="CAJOBR010032428">
    <property type="protein sequence ID" value="CAF4999176.1"/>
    <property type="molecule type" value="Genomic_DNA"/>
</dbReference>
<sequence>MDSKVDGANPWAFQSIGGGYGKDASQFYYMGKPTNGVNPWLFQSLEGSYGKNTPVFF</sequence>
<evidence type="ECO:0000313" key="1">
    <source>
        <dbReference type="EMBL" id="CAF4999176.1"/>
    </source>
</evidence>
<dbReference type="AlphaFoldDB" id="A0A822AMH2"/>
<proteinExistence type="predicted"/>
<gene>
    <name evidence="1" type="ORF">QYT958_LOCUS37933</name>
</gene>
<protein>
    <submittedName>
        <fullName evidence="1">Uncharacterized protein</fullName>
    </submittedName>
</protein>